<dbReference type="AlphaFoldDB" id="A0A699Z1T3"/>
<proteinExistence type="inferred from homology"/>
<keyword evidence="9" id="KW-1185">Reference proteome</keyword>
<name>A0A699Z1T3_HAELA</name>
<sequence length="116" mass="12206">MTVTPIEHTLIGALGGSVEVVLMQPMMAFKNALQEGRPIPTNPVHIYRGLALNVMSMAPITASQFGTNRVMQQLLLGRPDGELSGGQKFVAAAVAGGVSGLIASPSELIIIQQQVR</sequence>
<dbReference type="EMBL" id="BLLF01000561">
    <property type="protein sequence ID" value="GFH12984.1"/>
    <property type="molecule type" value="Genomic_DNA"/>
</dbReference>
<dbReference type="Proteomes" id="UP000485058">
    <property type="component" value="Unassembled WGS sequence"/>
</dbReference>
<evidence type="ECO:0000256" key="4">
    <source>
        <dbReference type="ARBA" id="ARBA00022792"/>
    </source>
</evidence>
<evidence type="ECO:0000256" key="3">
    <source>
        <dbReference type="ARBA" id="ARBA00022692"/>
    </source>
</evidence>
<keyword evidence="4" id="KW-0999">Mitochondrion inner membrane</keyword>
<evidence type="ECO:0000256" key="5">
    <source>
        <dbReference type="ARBA" id="ARBA00022989"/>
    </source>
</evidence>
<comment type="caution">
    <text evidence="8">The sequence shown here is derived from an EMBL/GenBank/DDBJ whole genome shotgun (WGS) entry which is preliminary data.</text>
</comment>
<evidence type="ECO:0000313" key="9">
    <source>
        <dbReference type="Proteomes" id="UP000485058"/>
    </source>
</evidence>
<evidence type="ECO:0000256" key="2">
    <source>
        <dbReference type="ARBA" id="ARBA00006375"/>
    </source>
</evidence>
<organism evidence="8 9">
    <name type="scientific">Haematococcus lacustris</name>
    <name type="common">Green alga</name>
    <name type="synonym">Haematococcus pluvialis</name>
    <dbReference type="NCBI Taxonomy" id="44745"/>
    <lineage>
        <taxon>Eukaryota</taxon>
        <taxon>Viridiplantae</taxon>
        <taxon>Chlorophyta</taxon>
        <taxon>core chlorophytes</taxon>
        <taxon>Chlorophyceae</taxon>
        <taxon>CS clade</taxon>
        <taxon>Chlamydomonadales</taxon>
        <taxon>Haematococcaceae</taxon>
        <taxon>Haematococcus</taxon>
    </lineage>
</organism>
<dbReference type="Gene3D" id="1.50.40.10">
    <property type="entry name" value="Mitochondrial carrier domain"/>
    <property type="match status" value="1"/>
</dbReference>
<dbReference type="PANTHER" id="PTHR45678">
    <property type="entry name" value="MITOCHONDRIAL 2-OXODICARBOXYLATE CARRIER 1-RELATED"/>
    <property type="match status" value="1"/>
</dbReference>
<evidence type="ECO:0000256" key="1">
    <source>
        <dbReference type="ARBA" id="ARBA00004448"/>
    </source>
</evidence>
<evidence type="ECO:0000256" key="7">
    <source>
        <dbReference type="ARBA" id="ARBA00023136"/>
    </source>
</evidence>
<evidence type="ECO:0000313" key="8">
    <source>
        <dbReference type="EMBL" id="GFH12984.1"/>
    </source>
</evidence>
<protein>
    <submittedName>
        <fullName evidence="8">Uncharacterized protein</fullName>
    </submittedName>
</protein>
<dbReference type="GO" id="GO:0022857">
    <property type="term" value="F:transmembrane transporter activity"/>
    <property type="evidence" value="ECO:0007669"/>
    <property type="project" value="TreeGrafter"/>
</dbReference>
<evidence type="ECO:0000256" key="6">
    <source>
        <dbReference type="ARBA" id="ARBA00023128"/>
    </source>
</evidence>
<feature type="non-terminal residue" evidence="8">
    <location>
        <position position="1"/>
    </location>
</feature>
<comment type="similarity">
    <text evidence="2">Belongs to the mitochondrial carrier (TC 2.A.29) family.</text>
</comment>
<reference evidence="8 9" key="1">
    <citation type="submission" date="2020-02" db="EMBL/GenBank/DDBJ databases">
        <title>Draft genome sequence of Haematococcus lacustris strain NIES-144.</title>
        <authorList>
            <person name="Morimoto D."/>
            <person name="Nakagawa S."/>
            <person name="Yoshida T."/>
            <person name="Sawayama S."/>
        </authorList>
    </citation>
    <scope>NUCLEOTIDE SEQUENCE [LARGE SCALE GENOMIC DNA]</scope>
    <source>
        <strain evidence="8 9">NIES-144</strain>
    </source>
</reference>
<keyword evidence="6" id="KW-0496">Mitochondrion</keyword>
<dbReference type="InterPro" id="IPR023395">
    <property type="entry name" value="MCP_dom_sf"/>
</dbReference>
<keyword evidence="5" id="KW-1133">Transmembrane helix</keyword>
<dbReference type="SUPFAM" id="SSF103506">
    <property type="entry name" value="Mitochondrial carrier"/>
    <property type="match status" value="1"/>
</dbReference>
<dbReference type="GO" id="GO:0005743">
    <property type="term" value="C:mitochondrial inner membrane"/>
    <property type="evidence" value="ECO:0007669"/>
    <property type="project" value="UniProtKB-SubCell"/>
</dbReference>
<comment type="subcellular location">
    <subcellularLocation>
        <location evidence="1">Mitochondrion inner membrane</location>
        <topology evidence="1">Multi-pass membrane protein</topology>
    </subcellularLocation>
</comment>
<dbReference type="PANTHER" id="PTHR45678:SF9">
    <property type="entry name" value="CALCIUM-BINDING MITOCHONDRIAL CARRIER PROTEIN ARALAR1"/>
    <property type="match status" value="1"/>
</dbReference>
<feature type="non-terminal residue" evidence="8">
    <location>
        <position position="116"/>
    </location>
</feature>
<gene>
    <name evidence="8" type="ORF">HaLaN_08778</name>
</gene>
<keyword evidence="3" id="KW-0812">Transmembrane</keyword>
<dbReference type="InterPro" id="IPR051028">
    <property type="entry name" value="Mito_Solute_Carrier"/>
</dbReference>
<accession>A0A699Z1T3</accession>
<keyword evidence="7" id="KW-0472">Membrane</keyword>